<dbReference type="AlphaFoldDB" id="A0A8J4HBC4"/>
<evidence type="ECO:0000256" key="5">
    <source>
        <dbReference type="ARBA" id="ARBA00023315"/>
    </source>
</evidence>
<evidence type="ECO:0000256" key="9">
    <source>
        <dbReference type="ARBA" id="ARBA00045724"/>
    </source>
</evidence>
<comment type="similarity">
    <text evidence="6">Belongs to the acetyltransferase family. OlsB subfamily.</text>
</comment>
<dbReference type="Pfam" id="PF13444">
    <property type="entry name" value="Acetyltransf_5"/>
    <property type="match status" value="1"/>
</dbReference>
<proteinExistence type="inferred from homology"/>
<dbReference type="InterPro" id="IPR052351">
    <property type="entry name" value="Ornithine_N-alpha-AT"/>
</dbReference>
<keyword evidence="5" id="KW-0012">Acyltransferase</keyword>
<evidence type="ECO:0000313" key="11">
    <source>
        <dbReference type="EMBL" id="HGC43292.1"/>
    </source>
</evidence>
<keyword evidence="4" id="KW-0443">Lipid metabolism</keyword>
<gene>
    <name evidence="11" type="ORF">ENY07_08765</name>
</gene>
<dbReference type="EC" id="2.3.2.30" evidence="7"/>
<comment type="pathway">
    <text evidence="1">Lipid metabolism.</text>
</comment>
<sequence>MTAEVPIRSEAVHGFGELRSGHLGVRLARTAREIDALEALRFRVFFEEMGACPAPESAARHRDRDRFDAVADHLIVIDHAIGSGPEGVVGTYRLIQREGAARVGGFYSAGEFDIARLVSFPGRILELGRSCVDASYRSSAALQLLWRGIAAYVFLHQIDLMFGCASLPGTDPDALAAELTYLYLNHLAPPALRPRALPARHVEMRRAPAASVDPRRIAGQLPPLIKGYLRLGGFVGDGAVIDADFNTTDVIVLVKTDLVTDKYYRHYERQLRNALI</sequence>
<protein>
    <recommendedName>
        <fullName evidence="8">L-ornithine N(alpha)-acyltransferase</fullName>
        <ecNumber evidence="7">2.3.2.30</ecNumber>
    </recommendedName>
</protein>
<evidence type="ECO:0000256" key="6">
    <source>
        <dbReference type="ARBA" id="ARBA00038095"/>
    </source>
</evidence>
<evidence type="ECO:0000256" key="8">
    <source>
        <dbReference type="ARBA" id="ARBA00039866"/>
    </source>
</evidence>
<accession>A0A8J4HBC4</accession>
<evidence type="ECO:0000256" key="3">
    <source>
        <dbReference type="ARBA" id="ARBA00022679"/>
    </source>
</evidence>
<evidence type="ECO:0000256" key="7">
    <source>
        <dbReference type="ARBA" id="ARBA00039058"/>
    </source>
</evidence>
<comment type="function">
    <text evidence="9">Catalyzes the first step in the biosynthesis of ornithine lipids, which are phosphorus-free membrane lipids. Catalyzes the 3-hydroxyacyl-acyl carrier protein-dependent acylation of ornithine to form lyso-ornithine lipid (LOL).</text>
</comment>
<dbReference type="SUPFAM" id="SSF55729">
    <property type="entry name" value="Acyl-CoA N-acyltransferases (Nat)"/>
    <property type="match status" value="1"/>
</dbReference>
<dbReference type="Gene3D" id="3.40.630.30">
    <property type="match status" value="1"/>
</dbReference>
<dbReference type="EMBL" id="DTQM01000176">
    <property type="protein sequence ID" value="HGC43292.1"/>
    <property type="molecule type" value="Genomic_DNA"/>
</dbReference>
<dbReference type="PANTHER" id="PTHR37323">
    <property type="entry name" value="GCN5-RELATED N-ACETYLTRANSFERASE"/>
    <property type="match status" value="1"/>
</dbReference>
<evidence type="ECO:0000256" key="10">
    <source>
        <dbReference type="ARBA" id="ARBA00047785"/>
    </source>
</evidence>
<comment type="caution">
    <text evidence="11">The sequence shown here is derived from an EMBL/GenBank/DDBJ whole genome shotgun (WGS) entry which is preliminary data.</text>
</comment>
<organism evidence="11">
    <name type="scientific">Acidicaldus sp</name>
    <dbReference type="NCBI Taxonomy" id="1872105"/>
    <lineage>
        <taxon>Bacteria</taxon>
        <taxon>Pseudomonadati</taxon>
        <taxon>Pseudomonadota</taxon>
        <taxon>Alphaproteobacteria</taxon>
        <taxon>Acetobacterales</taxon>
        <taxon>Acetobacteraceae</taxon>
        <taxon>Acidicaldus</taxon>
    </lineage>
</organism>
<dbReference type="GO" id="GO:0043810">
    <property type="term" value="F:ornithine-acyl [acyl carrier protein] N-acyltransferase activity"/>
    <property type="evidence" value="ECO:0007669"/>
    <property type="project" value="UniProtKB-EC"/>
</dbReference>
<dbReference type="PANTHER" id="PTHR37323:SF1">
    <property type="entry name" value="L-ORNITHINE N(ALPHA)-ACYLTRANSFERASE"/>
    <property type="match status" value="1"/>
</dbReference>
<evidence type="ECO:0000256" key="4">
    <source>
        <dbReference type="ARBA" id="ARBA00023098"/>
    </source>
</evidence>
<keyword evidence="2" id="KW-0444">Lipid biosynthesis</keyword>
<evidence type="ECO:0000256" key="2">
    <source>
        <dbReference type="ARBA" id="ARBA00022516"/>
    </source>
</evidence>
<dbReference type="InterPro" id="IPR016181">
    <property type="entry name" value="Acyl_CoA_acyltransferase"/>
</dbReference>
<reference evidence="11" key="1">
    <citation type="journal article" date="2020" name="mSystems">
        <title>Genome- and Community-Level Interaction Insights into Carbon Utilization and Element Cycling Functions of Hydrothermarchaeota in Hydrothermal Sediment.</title>
        <authorList>
            <person name="Zhou Z."/>
            <person name="Liu Y."/>
            <person name="Xu W."/>
            <person name="Pan J."/>
            <person name="Luo Z.H."/>
            <person name="Li M."/>
        </authorList>
    </citation>
    <scope>NUCLEOTIDE SEQUENCE</scope>
    <source>
        <strain evidence="11">SpSt-997</strain>
    </source>
</reference>
<name>A0A8J4HBC4_9PROT</name>
<dbReference type="GO" id="GO:0006629">
    <property type="term" value="P:lipid metabolic process"/>
    <property type="evidence" value="ECO:0007669"/>
    <property type="project" value="UniProtKB-KW"/>
</dbReference>
<evidence type="ECO:0000256" key="1">
    <source>
        <dbReference type="ARBA" id="ARBA00005189"/>
    </source>
</evidence>
<keyword evidence="3" id="KW-0808">Transferase</keyword>
<comment type="catalytic activity">
    <reaction evidence="10">
        <text>a (3R)-hydroxyacyl-[ACP] + L-ornithine = a lyso-ornithine lipid + holo-[ACP] + H(+)</text>
        <dbReference type="Rhea" id="RHEA:20633"/>
        <dbReference type="Rhea" id="RHEA-COMP:9685"/>
        <dbReference type="Rhea" id="RHEA-COMP:9945"/>
        <dbReference type="ChEBI" id="CHEBI:15378"/>
        <dbReference type="ChEBI" id="CHEBI:46911"/>
        <dbReference type="ChEBI" id="CHEBI:64479"/>
        <dbReference type="ChEBI" id="CHEBI:78827"/>
        <dbReference type="ChEBI" id="CHEBI:138482"/>
        <dbReference type="EC" id="2.3.2.30"/>
    </reaction>
    <physiologicalReaction direction="left-to-right" evidence="10">
        <dbReference type="Rhea" id="RHEA:20634"/>
    </physiologicalReaction>
</comment>